<feature type="domain" description="CAAX prenyl protease 2/Lysostaphin resistance protein A-like" evidence="3">
    <location>
        <begin position="155"/>
        <end position="256"/>
    </location>
</feature>
<comment type="caution">
    <text evidence="4">The sequence shown here is derived from an EMBL/GenBank/DDBJ whole genome shotgun (WGS) entry which is preliminary data.</text>
</comment>
<proteinExistence type="predicted"/>
<evidence type="ECO:0000256" key="1">
    <source>
        <dbReference type="SAM" id="MobiDB-lite"/>
    </source>
</evidence>
<feature type="region of interest" description="Disordered" evidence="1">
    <location>
        <begin position="1"/>
        <end position="20"/>
    </location>
</feature>
<dbReference type="Proteomes" id="UP000238823">
    <property type="component" value="Unassembled WGS sequence"/>
</dbReference>
<evidence type="ECO:0000256" key="2">
    <source>
        <dbReference type="SAM" id="Phobius"/>
    </source>
</evidence>
<feature type="transmembrane region" description="Helical" evidence="2">
    <location>
        <begin position="196"/>
        <end position="213"/>
    </location>
</feature>
<keyword evidence="2" id="KW-1133">Transmembrane helix</keyword>
<evidence type="ECO:0000313" key="5">
    <source>
        <dbReference type="Proteomes" id="UP000238823"/>
    </source>
</evidence>
<accession>A0A2S9YLS8</accession>
<dbReference type="OrthoDB" id="9814348at2"/>
<dbReference type="GO" id="GO:0006508">
    <property type="term" value="P:proteolysis"/>
    <property type="evidence" value="ECO:0007669"/>
    <property type="project" value="UniProtKB-KW"/>
</dbReference>
<feature type="transmembrane region" description="Helical" evidence="2">
    <location>
        <begin position="172"/>
        <end position="189"/>
    </location>
</feature>
<name>A0A2S9YLS8_9BACT</name>
<keyword evidence="4" id="KW-0378">Hydrolase</keyword>
<evidence type="ECO:0000313" key="4">
    <source>
        <dbReference type="EMBL" id="PRQ06065.1"/>
    </source>
</evidence>
<keyword evidence="4" id="KW-0645">Protease</keyword>
<feature type="transmembrane region" description="Helical" evidence="2">
    <location>
        <begin position="35"/>
        <end position="55"/>
    </location>
</feature>
<feature type="transmembrane region" description="Helical" evidence="2">
    <location>
        <begin position="117"/>
        <end position="134"/>
    </location>
</feature>
<keyword evidence="2" id="KW-0812">Transmembrane</keyword>
<dbReference type="GO" id="GO:0080120">
    <property type="term" value="P:CAAX-box protein maturation"/>
    <property type="evidence" value="ECO:0007669"/>
    <property type="project" value="UniProtKB-ARBA"/>
</dbReference>
<feature type="transmembrane region" description="Helical" evidence="2">
    <location>
        <begin position="76"/>
        <end position="97"/>
    </location>
</feature>
<reference evidence="4 5" key="1">
    <citation type="submission" date="2018-03" db="EMBL/GenBank/DDBJ databases">
        <title>Draft Genome Sequences of the Obligatory Marine Myxobacteria Enhygromyxa salina SWB007.</title>
        <authorList>
            <person name="Poehlein A."/>
            <person name="Moghaddam J.A."/>
            <person name="Harms H."/>
            <person name="Alanjari M."/>
            <person name="Koenig G.M."/>
            <person name="Daniel R."/>
            <person name="Schaeberle T.F."/>
        </authorList>
    </citation>
    <scope>NUCLEOTIDE SEQUENCE [LARGE SCALE GENOMIC DNA]</scope>
    <source>
        <strain evidence="4 5">SWB007</strain>
    </source>
</reference>
<gene>
    <name evidence="4" type="ORF">ENSA7_42350</name>
</gene>
<sequence length="264" mass="28379">MASDRDPAAAPRPKRARPATKGTLANHLAGRVDPLTSAILVFPLFIIYQLGILLSRGLNGVDFVTASLVQLCERDLGNYLVILSSMLIAYAAILLLLRQRESFDPKAFVPVLAESTFYALSMGSIILFVMHRFVELVPGLSTSSELSAALATGLSFVDVVVISAGAGLHEELIFRLIGVGGLSWLLAGAMPEKQAWVTALVISSLSFSLAHHLGPHGEAFAFAPFVYRSLAGVFFALVYQVRGLAVAVWTHALYDIYVLGYVGM</sequence>
<dbReference type="GO" id="GO:0004175">
    <property type="term" value="F:endopeptidase activity"/>
    <property type="evidence" value="ECO:0007669"/>
    <property type="project" value="UniProtKB-ARBA"/>
</dbReference>
<dbReference type="InterPro" id="IPR003675">
    <property type="entry name" value="Rce1/LyrA-like_dom"/>
</dbReference>
<dbReference type="AlphaFoldDB" id="A0A2S9YLS8"/>
<feature type="transmembrane region" description="Helical" evidence="2">
    <location>
        <begin position="146"/>
        <end position="166"/>
    </location>
</feature>
<organism evidence="4 5">
    <name type="scientific">Enhygromyxa salina</name>
    <dbReference type="NCBI Taxonomy" id="215803"/>
    <lineage>
        <taxon>Bacteria</taxon>
        <taxon>Pseudomonadati</taxon>
        <taxon>Myxococcota</taxon>
        <taxon>Polyangia</taxon>
        <taxon>Nannocystales</taxon>
        <taxon>Nannocystaceae</taxon>
        <taxon>Enhygromyxa</taxon>
    </lineage>
</organism>
<keyword evidence="2" id="KW-0472">Membrane</keyword>
<dbReference type="RefSeq" id="WP_106091176.1">
    <property type="nucleotide sequence ID" value="NZ_PVNL01000085.1"/>
</dbReference>
<dbReference type="EMBL" id="PVNL01000085">
    <property type="protein sequence ID" value="PRQ06065.1"/>
    <property type="molecule type" value="Genomic_DNA"/>
</dbReference>
<protein>
    <submittedName>
        <fullName evidence="4">CAAX amino terminal protease self-immunity</fullName>
    </submittedName>
</protein>
<dbReference type="Pfam" id="PF02517">
    <property type="entry name" value="Rce1-like"/>
    <property type="match status" value="1"/>
</dbReference>
<evidence type="ECO:0000259" key="3">
    <source>
        <dbReference type="Pfam" id="PF02517"/>
    </source>
</evidence>